<proteinExistence type="predicted"/>
<evidence type="ECO:0000259" key="1">
    <source>
        <dbReference type="Pfam" id="PF01636"/>
    </source>
</evidence>
<reference evidence="3" key="1">
    <citation type="journal article" date="2019" name="Int. J. Syst. Evol. Microbiol.">
        <title>The Global Catalogue of Microorganisms (GCM) 10K type strain sequencing project: providing services to taxonomists for standard genome sequencing and annotation.</title>
        <authorList>
            <consortium name="The Broad Institute Genomics Platform"/>
            <consortium name="The Broad Institute Genome Sequencing Center for Infectious Disease"/>
            <person name="Wu L."/>
            <person name="Ma J."/>
        </authorList>
    </citation>
    <scope>NUCLEOTIDE SEQUENCE [LARGE SCALE GENOMIC DNA]</scope>
    <source>
        <strain evidence="3">JCM 14303</strain>
    </source>
</reference>
<feature type="domain" description="Aminoglycoside phosphotransferase" evidence="1">
    <location>
        <begin position="38"/>
        <end position="274"/>
    </location>
</feature>
<protein>
    <recommendedName>
        <fullName evidence="1">Aminoglycoside phosphotransferase domain-containing protein</fullName>
    </recommendedName>
</protein>
<keyword evidence="3" id="KW-1185">Reference proteome</keyword>
<dbReference type="RefSeq" id="WP_344179591.1">
    <property type="nucleotide sequence ID" value="NZ_BAAANC010000003.1"/>
</dbReference>
<gene>
    <name evidence="2" type="ORF">GCM10009741_56740</name>
</gene>
<dbReference type="Pfam" id="PF01636">
    <property type="entry name" value="APH"/>
    <property type="match status" value="1"/>
</dbReference>
<dbReference type="Proteomes" id="UP001500363">
    <property type="component" value="Unassembled WGS sequence"/>
</dbReference>
<name>A0ABP4MJQ1_9ACTN</name>
<dbReference type="PROSITE" id="PS00109">
    <property type="entry name" value="PROTEIN_KINASE_TYR"/>
    <property type="match status" value="1"/>
</dbReference>
<sequence>MQYTDDLIPEHVRTLGHQHPEPLAIGMQGAVFRLGDHRIAKVWFHAPRAELERLQNLYAELQLPFHTPEILEIHQGPRWLVTIEAELPGRPLHELAPEFGTTAWHAARDCVIDVLAELATVPAPTALFAMTVLDEPEPFRRWRSLPPEQVDGLADELGRDRDPAVTQRWRQSSTAWLDALSALLTRRVATYRDQLDRLVDKFDTKFDCLQQRLHAIAPAQATQLVHGDVTAGNILVDDQLRPISVLDFGLLSMAGDPVFDAASAAALYALWSPDTRAIEADFDAAMIVRLGYDAADLLTYRAVHALLIGNAHDNDPFDRDSGVPLTAKLLNDPQYTEFLT</sequence>
<accession>A0ABP4MJQ1</accession>
<dbReference type="InterPro" id="IPR002575">
    <property type="entry name" value="Aminoglycoside_PTrfase"/>
</dbReference>
<dbReference type="InterPro" id="IPR008266">
    <property type="entry name" value="Tyr_kinase_AS"/>
</dbReference>
<comment type="caution">
    <text evidence="2">The sequence shown here is derived from an EMBL/GenBank/DDBJ whole genome shotgun (WGS) entry which is preliminary data.</text>
</comment>
<dbReference type="SUPFAM" id="SSF56112">
    <property type="entry name" value="Protein kinase-like (PK-like)"/>
    <property type="match status" value="1"/>
</dbReference>
<dbReference type="InterPro" id="IPR051678">
    <property type="entry name" value="AGP_Transferase"/>
</dbReference>
<organism evidence="2 3">
    <name type="scientific">Kribbella lupini</name>
    <dbReference type="NCBI Taxonomy" id="291602"/>
    <lineage>
        <taxon>Bacteria</taxon>
        <taxon>Bacillati</taxon>
        <taxon>Actinomycetota</taxon>
        <taxon>Actinomycetes</taxon>
        <taxon>Propionibacteriales</taxon>
        <taxon>Kribbellaceae</taxon>
        <taxon>Kribbella</taxon>
    </lineage>
</organism>
<evidence type="ECO:0000313" key="2">
    <source>
        <dbReference type="EMBL" id="GAA1545901.1"/>
    </source>
</evidence>
<dbReference type="PANTHER" id="PTHR21310">
    <property type="entry name" value="AMINOGLYCOSIDE PHOSPHOTRANSFERASE-RELATED-RELATED"/>
    <property type="match status" value="1"/>
</dbReference>
<evidence type="ECO:0000313" key="3">
    <source>
        <dbReference type="Proteomes" id="UP001500363"/>
    </source>
</evidence>
<dbReference type="EMBL" id="BAAANC010000003">
    <property type="protein sequence ID" value="GAA1545901.1"/>
    <property type="molecule type" value="Genomic_DNA"/>
</dbReference>
<dbReference type="Gene3D" id="3.90.1200.10">
    <property type="match status" value="1"/>
</dbReference>
<dbReference type="InterPro" id="IPR011009">
    <property type="entry name" value="Kinase-like_dom_sf"/>
</dbReference>